<dbReference type="AlphaFoldDB" id="A0A1H5IRS2"/>
<keyword evidence="4" id="KW-0540">Nuclease</keyword>
<reference evidence="5" key="1">
    <citation type="submission" date="2016-10" db="EMBL/GenBank/DDBJ databases">
        <authorList>
            <person name="Varghese N."/>
            <person name="Submissions S."/>
        </authorList>
    </citation>
    <scope>NUCLEOTIDE SEQUENCE [LARGE SCALE GENOMIC DNA]</scope>
    <source>
        <strain evidence="5">DSM 45237</strain>
    </source>
</reference>
<keyword evidence="4" id="KW-0255">Endonuclease</keyword>
<proteinExistence type="predicted"/>
<evidence type="ECO:0000313" key="4">
    <source>
        <dbReference type="EMBL" id="SEE42979.1"/>
    </source>
</evidence>
<dbReference type="EMBL" id="FNUC01000003">
    <property type="protein sequence ID" value="SEE42979.1"/>
    <property type="molecule type" value="Genomic_DNA"/>
</dbReference>
<accession>A0A1H5IRS2</accession>
<sequence>MRITLGTLAATACAALIAPLAATAAETPAMETPAAPAATTPATTTPATTTPATTTARQETNVRLLDFNFAGNGFNGGDTGAPVTDAVNKVVEQQAEIVGLNEMCYTQWVAMRDQLKAQPGYENLTEHVVVTNYNIPNCYDPVVNPGGWYVMGLFSKYESEQVMFGDTPYLDLGYHYRQRFRKLVCGDVAIPGAVAVRACVTHTEVPLPLINETSFPDDPDIAEDPLYGRSINYAQAKVIAEAITPMTRELPVALMGDLNELPFLPSLDFFYRRCGGNGVFEEVDGRDVRWPVIRRFNLGTEACPHRQGEWTMGKEGLPDNYDKPYESNRKIDYIFVDTRHFVVGPESGRVISTPFSDHRIVVGDVTLVH</sequence>
<name>A0A1H5IRS2_9ACTN</name>
<feature type="signal peptide" evidence="2">
    <location>
        <begin position="1"/>
        <end position="24"/>
    </location>
</feature>
<dbReference type="RefSeq" id="WP_171906884.1">
    <property type="nucleotide sequence ID" value="NZ_FNUC01000003.1"/>
</dbReference>
<protein>
    <submittedName>
        <fullName evidence="4">Endonuclease/Exonuclease/phosphatase family protein</fullName>
    </submittedName>
</protein>
<evidence type="ECO:0000256" key="2">
    <source>
        <dbReference type="SAM" id="SignalP"/>
    </source>
</evidence>
<dbReference type="InterPro" id="IPR036691">
    <property type="entry name" value="Endo/exonu/phosph_ase_sf"/>
</dbReference>
<keyword evidence="4" id="KW-0378">Hydrolase</keyword>
<feature type="region of interest" description="Disordered" evidence="1">
    <location>
        <begin position="28"/>
        <end position="57"/>
    </location>
</feature>
<keyword evidence="4" id="KW-0269">Exonuclease</keyword>
<feature type="domain" description="Endonuclease/exonuclease/phosphatase" evidence="3">
    <location>
        <begin position="86"/>
        <end position="358"/>
    </location>
</feature>
<evidence type="ECO:0000313" key="5">
    <source>
        <dbReference type="Proteomes" id="UP000181980"/>
    </source>
</evidence>
<organism evidence="4 5">
    <name type="scientific">Jiangella alba</name>
    <dbReference type="NCBI Taxonomy" id="561176"/>
    <lineage>
        <taxon>Bacteria</taxon>
        <taxon>Bacillati</taxon>
        <taxon>Actinomycetota</taxon>
        <taxon>Actinomycetes</taxon>
        <taxon>Jiangellales</taxon>
        <taxon>Jiangellaceae</taxon>
        <taxon>Jiangella</taxon>
    </lineage>
</organism>
<keyword evidence="2" id="KW-0732">Signal</keyword>
<evidence type="ECO:0000259" key="3">
    <source>
        <dbReference type="Pfam" id="PF03372"/>
    </source>
</evidence>
<dbReference type="Proteomes" id="UP000181980">
    <property type="component" value="Unassembled WGS sequence"/>
</dbReference>
<feature type="compositionally biased region" description="Low complexity" evidence="1">
    <location>
        <begin position="28"/>
        <end position="56"/>
    </location>
</feature>
<dbReference type="Gene3D" id="3.60.10.10">
    <property type="entry name" value="Endonuclease/exonuclease/phosphatase"/>
    <property type="match status" value="1"/>
</dbReference>
<dbReference type="Pfam" id="PF03372">
    <property type="entry name" value="Exo_endo_phos"/>
    <property type="match status" value="1"/>
</dbReference>
<gene>
    <name evidence="4" type="ORF">SAMN04488561_1295</name>
</gene>
<evidence type="ECO:0000256" key="1">
    <source>
        <dbReference type="SAM" id="MobiDB-lite"/>
    </source>
</evidence>
<dbReference type="GO" id="GO:0004519">
    <property type="term" value="F:endonuclease activity"/>
    <property type="evidence" value="ECO:0007669"/>
    <property type="project" value="UniProtKB-KW"/>
</dbReference>
<feature type="chain" id="PRO_5010370984" evidence="2">
    <location>
        <begin position="25"/>
        <end position="369"/>
    </location>
</feature>
<keyword evidence="5" id="KW-1185">Reference proteome</keyword>
<dbReference type="SUPFAM" id="SSF56219">
    <property type="entry name" value="DNase I-like"/>
    <property type="match status" value="1"/>
</dbReference>
<dbReference type="GO" id="GO:0004527">
    <property type="term" value="F:exonuclease activity"/>
    <property type="evidence" value="ECO:0007669"/>
    <property type="project" value="UniProtKB-KW"/>
</dbReference>
<dbReference type="InterPro" id="IPR005135">
    <property type="entry name" value="Endo/exonuclease/phosphatase"/>
</dbReference>
<dbReference type="STRING" id="561176.SAMN04488561_1295"/>